<proteinExistence type="predicted"/>
<dbReference type="Gramene" id="OB01G52340.1">
    <property type="protein sequence ID" value="OB01G52340.1"/>
    <property type="gene ID" value="OB01G52340"/>
</dbReference>
<reference evidence="1" key="1">
    <citation type="journal article" date="2013" name="Nat. Commun.">
        <title>Whole-genome sequencing of Oryza brachyantha reveals mechanisms underlying Oryza genome evolution.</title>
        <authorList>
            <person name="Chen J."/>
            <person name="Huang Q."/>
            <person name="Gao D."/>
            <person name="Wang J."/>
            <person name="Lang Y."/>
            <person name="Liu T."/>
            <person name="Li B."/>
            <person name="Bai Z."/>
            <person name="Luis Goicoechea J."/>
            <person name="Liang C."/>
            <person name="Chen C."/>
            <person name="Zhang W."/>
            <person name="Sun S."/>
            <person name="Liao Y."/>
            <person name="Zhang X."/>
            <person name="Yang L."/>
            <person name="Song C."/>
            <person name="Wang M."/>
            <person name="Shi J."/>
            <person name="Liu G."/>
            <person name="Liu J."/>
            <person name="Zhou H."/>
            <person name="Zhou W."/>
            <person name="Yu Q."/>
            <person name="An N."/>
            <person name="Chen Y."/>
            <person name="Cai Q."/>
            <person name="Wang B."/>
            <person name="Liu B."/>
            <person name="Min J."/>
            <person name="Huang Y."/>
            <person name="Wu H."/>
            <person name="Li Z."/>
            <person name="Zhang Y."/>
            <person name="Yin Y."/>
            <person name="Song W."/>
            <person name="Jiang J."/>
            <person name="Jackson S.A."/>
            <person name="Wing R.A."/>
            <person name="Wang J."/>
            <person name="Chen M."/>
        </authorList>
    </citation>
    <scope>NUCLEOTIDE SEQUENCE [LARGE SCALE GENOMIC DNA]</scope>
    <source>
        <strain evidence="1">cv. IRGC 101232</strain>
    </source>
</reference>
<dbReference type="EnsemblPlants" id="OB01G52340.1">
    <property type="protein sequence ID" value="OB01G52340.1"/>
    <property type="gene ID" value="OB01G52340"/>
</dbReference>
<reference evidence="1" key="2">
    <citation type="submission" date="2013-04" db="UniProtKB">
        <authorList>
            <consortium name="EnsemblPlants"/>
        </authorList>
    </citation>
    <scope>IDENTIFICATION</scope>
</reference>
<dbReference type="AlphaFoldDB" id="J3L7M8"/>
<evidence type="ECO:0000313" key="2">
    <source>
        <dbReference type="Proteomes" id="UP000006038"/>
    </source>
</evidence>
<dbReference type="Proteomes" id="UP000006038">
    <property type="component" value="Chromosome 1"/>
</dbReference>
<accession>J3L7M8</accession>
<name>J3L7M8_ORYBR</name>
<sequence length="85" mass="9495">PFAITADAVAVNTLPPKFPSRISSPFSALYAISSKEIALNEVLPVTIARDAIQYSLEWTSWNLYTRFITTIRLTVLCSFQILSLM</sequence>
<keyword evidence="2" id="KW-1185">Reference proteome</keyword>
<organism evidence="1">
    <name type="scientific">Oryza brachyantha</name>
    <name type="common">malo sina</name>
    <dbReference type="NCBI Taxonomy" id="4533"/>
    <lineage>
        <taxon>Eukaryota</taxon>
        <taxon>Viridiplantae</taxon>
        <taxon>Streptophyta</taxon>
        <taxon>Embryophyta</taxon>
        <taxon>Tracheophyta</taxon>
        <taxon>Spermatophyta</taxon>
        <taxon>Magnoliopsida</taxon>
        <taxon>Liliopsida</taxon>
        <taxon>Poales</taxon>
        <taxon>Poaceae</taxon>
        <taxon>BOP clade</taxon>
        <taxon>Oryzoideae</taxon>
        <taxon>Oryzeae</taxon>
        <taxon>Oryzinae</taxon>
        <taxon>Oryza</taxon>
    </lineage>
</organism>
<evidence type="ECO:0000313" key="1">
    <source>
        <dbReference type="EnsemblPlants" id="OB01G52340.1"/>
    </source>
</evidence>
<protein>
    <submittedName>
        <fullName evidence="1">Uncharacterized protein</fullName>
    </submittedName>
</protein>
<dbReference type="HOGENOM" id="CLU_2519205_0_0_1"/>